<dbReference type="InterPro" id="IPR027417">
    <property type="entry name" value="P-loop_NTPase"/>
</dbReference>
<comment type="catalytic activity">
    <reaction evidence="10 11">
        <text>shikimate + ATP = 3-phosphoshikimate + ADP + H(+)</text>
        <dbReference type="Rhea" id="RHEA:13121"/>
        <dbReference type="ChEBI" id="CHEBI:15378"/>
        <dbReference type="ChEBI" id="CHEBI:30616"/>
        <dbReference type="ChEBI" id="CHEBI:36208"/>
        <dbReference type="ChEBI" id="CHEBI:145989"/>
        <dbReference type="ChEBI" id="CHEBI:456216"/>
        <dbReference type="EC" id="2.7.1.71"/>
    </reaction>
</comment>
<keyword evidence="11" id="KW-0479">Metal-binding</keyword>
<dbReference type="EMBL" id="LAYJ01000078">
    <property type="protein sequence ID" value="KKI51309.1"/>
    <property type="molecule type" value="Genomic_DNA"/>
</dbReference>
<evidence type="ECO:0000256" key="3">
    <source>
        <dbReference type="ARBA" id="ARBA00012154"/>
    </source>
</evidence>
<comment type="similarity">
    <text evidence="2 11">Belongs to the shikimate kinase family.</text>
</comment>
<dbReference type="EC" id="2.7.1.71" evidence="3 11"/>
<evidence type="ECO:0000313" key="13">
    <source>
        <dbReference type="Proteomes" id="UP000034076"/>
    </source>
</evidence>
<keyword evidence="7 11" id="KW-0418">Kinase</keyword>
<dbReference type="STRING" id="270498.CHK_1097"/>
<dbReference type="GO" id="GO:0009423">
    <property type="term" value="P:chorismate biosynthetic process"/>
    <property type="evidence" value="ECO:0007669"/>
    <property type="project" value="UniProtKB-UniRule"/>
</dbReference>
<evidence type="ECO:0000256" key="4">
    <source>
        <dbReference type="ARBA" id="ARBA00022605"/>
    </source>
</evidence>
<dbReference type="UniPathway" id="UPA00053">
    <property type="reaction ID" value="UER00088"/>
</dbReference>
<dbReference type="InterPro" id="IPR023000">
    <property type="entry name" value="Shikimate_kinase_CS"/>
</dbReference>
<feature type="binding site" evidence="11">
    <location>
        <position position="15"/>
    </location>
    <ligand>
        <name>Mg(2+)</name>
        <dbReference type="ChEBI" id="CHEBI:18420"/>
    </ligand>
</feature>
<comment type="cofactor">
    <cofactor evidence="11">
        <name>Mg(2+)</name>
        <dbReference type="ChEBI" id="CHEBI:18420"/>
    </cofactor>
    <text evidence="11">Binds 1 Mg(2+) ion per subunit.</text>
</comment>
<dbReference type="GO" id="GO:0000287">
    <property type="term" value="F:magnesium ion binding"/>
    <property type="evidence" value="ECO:0007669"/>
    <property type="project" value="UniProtKB-UniRule"/>
</dbReference>
<dbReference type="PRINTS" id="PR01100">
    <property type="entry name" value="SHIKIMTKNASE"/>
</dbReference>
<evidence type="ECO:0000256" key="7">
    <source>
        <dbReference type="ARBA" id="ARBA00022777"/>
    </source>
</evidence>
<feature type="binding site" evidence="11">
    <location>
        <position position="134"/>
    </location>
    <ligand>
        <name>substrate</name>
    </ligand>
</feature>
<accession>A0A0M2NFK1</accession>
<comment type="caution">
    <text evidence="12">The sequence shown here is derived from an EMBL/GenBank/DDBJ whole genome shotgun (WGS) entry which is preliminary data.</text>
</comment>
<dbReference type="Gene3D" id="3.40.50.300">
    <property type="entry name" value="P-loop containing nucleotide triphosphate hydrolases"/>
    <property type="match status" value="1"/>
</dbReference>
<keyword evidence="5 11" id="KW-0808">Transferase</keyword>
<dbReference type="InterPro" id="IPR000623">
    <property type="entry name" value="Shikimate_kinase/TSH1"/>
</dbReference>
<evidence type="ECO:0000256" key="9">
    <source>
        <dbReference type="ARBA" id="ARBA00023141"/>
    </source>
</evidence>
<gene>
    <name evidence="11" type="primary">aroK</name>
    <name evidence="12" type="ORF">CHK_1097</name>
</gene>
<dbReference type="GO" id="GO:0008652">
    <property type="term" value="P:amino acid biosynthetic process"/>
    <property type="evidence" value="ECO:0007669"/>
    <property type="project" value="UniProtKB-KW"/>
</dbReference>
<evidence type="ECO:0000256" key="8">
    <source>
        <dbReference type="ARBA" id="ARBA00022840"/>
    </source>
</evidence>
<feature type="binding site" evidence="11">
    <location>
        <position position="57"/>
    </location>
    <ligand>
        <name>substrate</name>
    </ligand>
</feature>
<evidence type="ECO:0000256" key="2">
    <source>
        <dbReference type="ARBA" id="ARBA00006997"/>
    </source>
</evidence>
<dbReference type="PANTHER" id="PTHR21087:SF16">
    <property type="entry name" value="SHIKIMATE KINASE 1, CHLOROPLASTIC"/>
    <property type="match status" value="1"/>
</dbReference>
<comment type="subunit">
    <text evidence="11">Monomer.</text>
</comment>
<protein>
    <recommendedName>
        <fullName evidence="3 11">Shikimate kinase</fullName>
        <shortName evidence="11">SK</shortName>
        <ecNumber evidence="3 11">2.7.1.71</ecNumber>
    </recommendedName>
</protein>
<keyword evidence="9 11" id="KW-0057">Aromatic amino acid biosynthesis</keyword>
<proteinExistence type="inferred from homology"/>
<dbReference type="CDD" id="cd00464">
    <property type="entry name" value="SK"/>
    <property type="match status" value="1"/>
</dbReference>
<evidence type="ECO:0000313" key="12">
    <source>
        <dbReference type="EMBL" id="KKI51309.1"/>
    </source>
</evidence>
<evidence type="ECO:0000256" key="10">
    <source>
        <dbReference type="ARBA" id="ARBA00048567"/>
    </source>
</evidence>
<comment type="caution">
    <text evidence="11">Lacks conserved residue(s) required for the propagation of feature annotation.</text>
</comment>
<feature type="binding site" evidence="11">
    <location>
        <begin position="11"/>
        <end position="16"/>
    </location>
    <ligand>
        <name>ATP</name>
        <dbReference type="ChEBI" id="CHEBI:30616"/>
    </ligand>
</feature>
<reference evidence="12 13" key="1">
    <citation type="submission" date="2015-04" db="EMBL/GenBank/DDBJ databases">
        <title>Draft genome sequence of bacteremic isolate Catabacter hongkongensis type strain HKU16T.</title>
        <authorList>
            <person name="Lau S.K."/>
            <person name="Teng J.L."/>
            <person name="Huang Y."/>
            <person name="Curreem S.O."/>
            <person name="Tsui S.K."/>
            <person name="Woo P.C."/>
        </authorList>
    </citation>
    <scope>NUCLEOTIDE SEQUENCE [LARGE SCALE GENOMIC DNA]</scope>
    <source>
        <strain evidence="12 13">HKU16</strain>
    </source>
</reference>
<dbReference type="HAMAP" id="MF_00109">
    <property type="entry name" value="Shikimate_kinase"/>
    <property type="match status" value="1"/>
</dbReference>
<dbReference type="Pfam" id="PF01202">
    <property type="entry name" value="SKI"/>
    <property type="match status" value="1"/>
</dbReference>
<dbReference type="AlphaFoldDB" id="A0A0M2NFK1"/>
<comment type="pathway">
    <text evidence="1 11">Metabolic intermediate biosynthesis; chorismate biosynthesis; chorismate from D-erythrose 4-phosphate and phosphoenolpyruvate: step 5/7.</text>
</comment>
<sequence>MEKIYLTGMMGCGKSAIGRKLASKLERKFVDLDALIEQREGKRITDIFEEGGEALFRRIETEVLTEVSRRKEALVVSCGGGIVLKDENVDIMRRTGRVVLIRRSVENIIGTLDTKKRPLLKNDAENVEKIYGQRKERYEVTSHVQISNNAGMEEAVEKIIRALETI</sequence>
<dbReference type="InterPro" id="IPR031322">
    <property type="entry name" value="Shikimate/glucono_kinase"/>
</dbReference>
<feature type="binding site" evidence="11">
    <location>
        <position position="117"/>
    </location>
    <ligand>
        <name>ATP</name>
        <dbReference type="ChEBI" id="CHEBI:30616"/>
    </ligand>
</feature>
<evidence type="ECO:0000256" key="11">
    <source>
        <dbReference type="HAMAP-Rule" id="MF_00109"/>
    </source>
</evidence>
<dbReference type="Proteomes" id="UP000034076">
    <property type="component" value="Unassembled WGS sequence"/>
</dbReference>
<keyword evidence="13" id="KW-1185">Reference proteome</keyword>
<keyword evidence="4 11" id="KW-0028">Amino-acid biosynthesis</keyword>
<dbReference type="GO" id="GO:0005524">
    <property type="term" value="F:ATP binding"/>
    <property type="evidence" value="ECO:0007669"/>
    <property type="project" value="UniProtKB-UniRule"/>
</dbReference>
<dbReference type="GO" id="GO:0005829">
    <property type="term" value="C:cytosol"/>
    <property type="evidence" value="ECO:0007669"/>
    <property type="project" value="TreeGrafter"/>
</dbReference>
<evidence type="ECO:0000256" key="5">
    <source>
        <dbReference type="ARBA" id="ARBA00022679"/>
    </source>
</evidence>
<name>A0A0M2NFK1_9FIRM</name>
<dbReference type="PATRIC" id="fig|270498.16.peg.54"/>
<dbReference type="PANTHER" id="PTHR21087">
    <property type="entry name" value="SHIKIMATE KINASE"/>
    <property type="match status" value="1"/>
</dbReference>
<feature type="binding site" evidence="11">
    <location>
        <position position="33"/>
    </location>
    <ligand>
        <name>substrate</name>
    </ligand>
</feature>
<keyword evidence="8 11" id="KW-0067">ATP-binding</keyword>
<dbReference type="GO" id="GO:0009073">
    <property type="term" value="P:aromatic amino acid family biosynthetic process"/>
    <property type="evidence" value="ECO:0007669"/>
    <property type="project" value="UniProtKB-KW"/>
</dbReference>
<keyword evidence="11" id="KW-0460">Magnesium</keyword>
<feature type="binding site" evidence="11">
    <location>
        <position position="80"/>
    </location>
    <ligand>
        <name>substrate</name>
    </ligand>
</feature>
<evidence type="ECO:0000256" key="1">
    <source>
        <dbReference type="ARBA" id="ARBA00004842"/>
    </source>
</evidence>
<keyword evidence="6 11" id="KW-0547">Nucleotide-binding</keyword>
<organism evidence="12 13">
    <name type="scientific">Christensenella hongkongensis</name>
    <dbReference type="NCBI Taxonomy" id="270498"/>
    <lineage>
        <taxon>Bacteria</taxon>
        <taxon>Bacillati</taxon>
        <taxon>Bacillota</taxon>
        <taxon>Clostridia</taxon>
        <taxon>Christensenellales</taxon>
        <taxon>Christensenellaceae</taxon>
        <taxon>Christensenella</taxon>
    </lineage>
</organism>
<comment type="function">
    <text evidence="11">Catalyzes the specific phosphorylation of the 3-hydroxyl group of shikimic acid using ATP as a cosubstrate.</text>
</comment>
<dbReference type="PROSITE" id="PS01128">
    <property type="entry name" value="SHIKIMATE_KINASE"/>
    <property type="match status" value="1"/>
</dbReference>
<dbReference type="SUPFAM" id="SSF52540">
    <property type="entry name" value="P-loop containing nucleoside triphosphate hydrolases"/>
    <property type="match status" value="1"/>
</dbReference>
<dbReference type="GO" id="GO:0004765">
    <property type="term" value="F:shikimate kinase activity"/>
    <property type="evidence" value="ECO:0007669"/>
    <property type="project" value="UniProtKB-UniRule"/>
</dbReference>
<comment type="subcellular location">
    <subcellularLocation>
        <location evidence="11">Cytoplasm</location>
    </subcellularLocation>
</comment>
<keyword evidence="11" id="KW-0963">Cytoplasm</keyword>
<evidence type="ECO:0000256" key="6">
    <source>
        <dbReference type="ARBA" id="ARBA00022741"/>
    </source>
</evidence>